<feature type="compositionally biased region" description="Basic and acidic residues" evidence="1">
    <location>
        <begin position="225"/>
        <end position="255"/>
    </location>
</feature>
<feature type="region of interest" description="Disordered" evidence="1">
    <location>
        <begin position="1"/>
        <end position="184"/>
    </location>
</feature>
<feature type="compositionally biased region" description="Basic and acidic residues" evidence="1">
    <location>
        <begin position="301"/>
        <end position="336"/>
    </location>
</feature>
<feature type="compositionally biased region" description="Basic and acidic residues" evidence="1">
    <location>
        <begin position="441"/>
        <end position="468"/>
    </location>
</feature>
<protein>
    <submittedName>
        <fullName evidence="2">Uncharacterized protein</fullName>
    </submittedName>
</protein>
<comment type="caution">
    <text evidence="2">The sequence shown here is derived from an EMBL/GenBank/DDBJ whole genome shotgun (WGS) entry which is preliminary data.</text>
</comment>
<feature type="compositionally biased region" description="Basic and acidic residues" evidence="1">
    <location>
        <begin position="57"/>
        <end position="68"/>
    </location>
</feature>
<dbReference type="EMBL" id="JACEGQ020000209">
    <property type="protein sequence ID" value="KAH8479414.1"/>
    <property type="molecule type" value="Genomic_DNA"/>
</dbReference>
<feature type="compositionally biased region" description="Basic and acidic residues" evidence="1">
    <location>
        <begin position="95"/>
        <end position="171"/>
    </location>
</feature>
<proteinExistence type="predicted"/>
<organism evidence="2 3">
    <name type="scientific">Populus deltoides</name>
    <name type="common">Eastern poplar</name>
    <name type="synonym">Eastern cottonwood</name>
    <dbReference type="NCBI Taxonomy" id="3696"/>
    <lineage>
        <taxon>Eukaryota</taxon>
        <taxon>Viridiplantae</taxon>
        <taxon>Streptophyta</taxon>
        <taxon>Embryophyta</taxon>
        <taxon>Tracheophyta</taxon>
        <taxon>Spermatophyta</taxon>
        <taxon>Magnoliopsida</taxon>
        <taxon>eudicotyledons</taxon>
        <taxon>Gunneridae</taxon>
        <taxon>Pentapetalae</taxon>
        <taxon>rosids</taxon>
        <taxon>fabids</taxon>
        <taxon>Malpighiales</taxon>
        <taxon>Salicaceae</taxon>
        <taxon>Saliceae</taxon>
        <taxon>Populus</taxon>
    </lineage>
</organism>
<feature type="compositionally biased region" description="Polar residues" evidence="1">
    <location>
        <begin position="28"/>
        <end position="38"/>
    </location>
</feature>
<feature type="compositionally biased region" description="Basic and acidic residues" evidence="1">
    <location>
        <begin position="370"/>
        <end position="426"/>
    </location>
</feature>
<keyword evidence="3" id="KW-1185">Reference proteome</keyword>
<dbReference type="AlphaFoldDB" id="A0A8T2WFA4"/>
<accession>A0A8T2WFA4</accession>
<feature type="region of interest" description="Disordered" evidence="1">
    <location>
        <begin position="225"/>
        <end position="268"/>
    </location>
</feature>
<reference evidence="2" key="1">
    <citation type="journal article" date="2021" name="J. Hered.">
        <title>Genome Assembly of Salicaceae Populus deltoides (Eastern Cottonwood) I-69 Based on Nanopore Sequencing and Hi-C Technologies.</title>
        <authorList>
            <person name="Bai S."/>
            <person name="Wu H."/>
            <person name="Zhang J."/>
            <person name="Pan Z."/>
            <person name="Zhao W."/>
            <person name="Li Z."/>
            <person name="Tong C."/>
        </authorList>
    </citation>
    <scope>NUCLEOTIDE SEQUENCE</scope>
    <source>
        <tissue evidence="2">Leaf</tissue>
    </source>
</reference>
<feature type="compositionally biased region" description="Basic and acidic residues" evidence="1">
    <location>
        <begin position="344"/>
        <end position="360"/>
    </location>
</feature>
<feature type="region of interest" description="Disordered" evidence="1">
    <location>
        <begin position="287"/>
        <end position="468"/>
    </location>
</feature>
<gene>
    <name evidence="2" type="ORF">H0E87_031634</name>
</gene>
<sequence length="468" mass="54256">MSGAPAKRSHEEGCHSSSLKFPPHEDTGSYSKLTSGVSNEYHLPYEMGPDVRVAKIPRTESRDVDRRSPLHSMYRMPPSSNESHMDSHFNVAPESRPESRDSKDSRDYRIENRDPRTDAKEMYGEARRDSQSVKNEKDVRFESRGDDNKEVKHDREAHIEPKNDMKIEKDGFGPPSSQVNWKEPKEYHRGKRCLESAGVHVDPWHISRGNSQGPVEIGKEVDVRFESRGDDNKEVKHDREAHIEPKNDMKIEKDGFGPPSSQVNWKEPKEYHRGKRCLESAGVHVDPWHISRGNSQGPVEIGKEGVSIEERDHAKVHEAVGENKVELKGEDRFKDKDRKRKDLKHREWGDRDKGRSDRRGSMQVGNSSAEGKESVKEEREGERWEWERKDLSKDRERLKEREKDHMKIESGTGAEKERLHNEKESLDGYVRISEQENPALEPKKQKDFDNWKNVDKEAKDKRKKEKPA</sequence>
<evidence type="ECO:0000313" key="2">
    <source>
        <dbReference type="EMBL" id="KAH8479414.1"/>
    </source>
</evidence>
<evidence type="ECO:0000256" key="1">
    <source>
        <dbReference type="SAM" id="MobiDB-lite"/>
    </source>
</evidence>
<evidence type="ECO:0000313" key="3">
    <source>
        <dbReference type="Proteomes" id="UP000807159"/>
    </source>
</evidence>
<name>A0A8T2WFA4_POPDE</name>
<dbReference type="Proteomes" id="UP000807159">
    <property type="component" value="Unassembled WGS sequence"/>
</dbReference>